<reference evidence="1 2" key="1">
    <citation type="submission" date="2019-01" db="EMBL/GenBank/DDBJ databases">
        <title>A chromosome-scale genome assembly of the yellow perch, Perca flavescens.</title>
        <authorList>
            <person name="Feron R."/>
            <person name="Morvezen R."/>
            <person name="Bestin A."/>
            <person name="Haffray P."/>
            <person name="Klopp C."/>
            <person name="Zahm M."/>
            <person name="Cabau C."/>
            <person name="Roques C."/>
            <person name="Donnadieu C."/>
            <person name="Bouchez O."/>
            <person name="Christie M."/>
            <person name="Larson W."/>
            <person name="Guiguen Y."/>
        </authorList>
    </citation>
    <scope>NUCLEOTIDE SEQUENCE [LARGE SCALE GENOMIC DNA]</scope>
    <source>
        <strain evidence="1">YP-PL-M2</strain>
        <tissue evidence="1">Blood</tissue>
    </source>
</reference>
<dbReference type="Proteomes" id="UP000295070">
    <property type="component" value="Chromosome 9"/>
</dbReference>
<name>A0A484D047_PERFV</name>
<protein>
    <submittedName>
        <fullName evidence="1">Uncharacterized protein</fullName>
    </submittedName>
</protein>
<gene>
    <name evidence="1" type="ORF">EPR50_G00099570</name>
</gene>
<organism evidence="1 2">
    <name type="scientific">Perca flavescens</name>
    <name type="common">American yellow perch</name>
    <name type="synonym">Morone flavescens</name>
    <dbReference type="NCBI Taxonomy" id="8167"/>
    <lineage>
        <taxon>Eukaryota</taxon>
        <taxon>Metazoa</taxon>
        <taxon>Chordata</taxon>
        <taxon>Craniata</taxon>
        <taxon>Vertebrata</taxon>
        <taxon>Euteleostomi</taxon>
        <taxon>Actinopterygii</taxon>
        <taxon>Neopterygii</taxon>
        <taxon>Teleostei</taxon>
        <taxon>Neoteleostei</taxon>
        <taxon>Acanthomorphata</taxon>
        <taxon>Eupercaria</taxon>
        <taxon>Perciformes</taxon>
        <taxon>Percoidei</taxon>
        <taxon>Percidae</taxon>
        <taxon>Percinae</taxon>
        <taxon>Perca</taxon>
    </lineage>
</organism>
<sequence>MSACMTEWDNYFVIYVGSTFIQFVEINLKQTTHLPIQLLHTLAGLMEALHMNPSNLKIACLLPGVSQLTEGKHPCNELHAPVPHLVFKKNCRCSFIEVFFSG</sequence>
<evidence type="ECO:0000313" key="2">
    <source>
        <dbReference type="Proteomes" id="UP000295070"/>
    </source>
</evidence>
<evidence type="ECO:0000313" key="1">
    <source>
        <dbReference type="EMBL" id="TDH08633.1"/>
    </source>
</evidence>
<dbReference type="EMBL" id="SCKG01000009">
    <property type="protein sequence ID" value="TDH08633.1"/>
    <property type="molecule type" value="Genomic_DNA"/>
</dbReference>
<accession>A0A484D047</accession>
<proteinExistence type="predicted"/>
<keyword evidence="2" id="KW-1185">Reference proteome</keyword>
<comment type="caution">
    <text evidence="1">The sequence shown here is derived from an EMBL/GenBank/DDBJ whole genome shotgun (WGS) entry which is preliminary data.</text>
</comment>
<dbReference type="AlphaFoldDB" id="A0A484D047"/>